<evidence type="ECO:0000256" key="2">
    <source>
        <dbReference type="SAM" id="Phobius"/>
    </source>
</evidence>
<dbReference type="PANTHER" id="PTHR35792:SF1">
    <property type="entry name" value="SLL0268 PROTEIN"/>
    <property type="match status" value="1"/>
</dbReference>
<feature type="region of interest" description="Disordered" evidence="1">
    <location>
        <begin position="104"/>
        <end position="126"/>
    </location>
</feature>
<dbReference type="EMBL" id="NPIA01000008">
    <property type="protein sequence ID" value="OZM56075.1"/>
    <property type="molecule type" value="Genomic_DNA"/>
</dbReference>
<reference evidence="4" key="1">
    <citation type="submission" date="2017-08" db="EMBL/GenBank/DDBJ databases">
        <authorList>
            <person name="Huang Z."/>
        </authorList>
    </citation>
    <scope>NUCLEOTIDE SEQUENCE [LARGE SCALE GENOMIC DNA]</scope>
    <source>
        <strain evidence="4">SA5d-4</strain>
    </source>
</reference>
<name>A0A263BQU9_9BACI</name>
<organism evidence="3 4">
    <name type="scientific">Lottiidibacillus patelloidae</name>
    <dbReference type="NCBI Taxonomy" id="2670334"/>
    <lineage>
        <taxon>Bacteria</taxon>
        <taxon>Bacillati</taxon>
        <taxon>Bacillota</taxon>
        <taxon>Bacilli</taxon>
        <taxon>Bacillales</taxon>
        <taxon>Bacillaceae</taxon>
        <taxon>Lottiidibacillus</taxon>
    </lineage>
</organism>
<dbReference type="InterPro" id="IPR052928">
    <property type="entry name" value="Desiccation-related_membrane"/>
</dbReference>
<dbReference type="AlphaFoldDB" id="A0A263BQU9"/>
<evidence type="ECO:0000313" key="3">
    <source>
        <dbReference type="EMBL" id="OZM56075.1"/>
    </source>
</evidence>
<keyword evidence="4" id="KW-1185">Reference proteome</keyword>
<evidence type="ECO:0008006" key="5">
    <source>
        <dbReference type="Google" id="ProtNLM"/>
    </source>
</evidence>
<reference evidence="3 4" key="2">
    <citation type="submission" date="2017-09" db="EMBL/GenBank/DDBJ databases">
        <title>Bacillus patelloidae sp. nov., isolated from the intestinal tract of a marine limpet.</title>
        <authorList>
            <person name="Liu R."/>
            <person name="Dong C."/>
            <person name="Shao Z."/>
        </authorList>
    </citation>
    <scope>NUCLEOTIDE SEQUENCE [LARGE SCALE GENOMIC DNA]</scope>
    <source>
        <strain evidence="3 4">SA5d-4</strain>
    </source>
</reference>
<feature type="compositionally biased region" description="Acidic residues" evidence="1">
    <location>
        <begin position="107"/>
        <end position="118"/>
    </location>
</feature>
<keyword evidence="2" id="KW-1133">Transmembrane helix</keyword>
<sequence length="126" mass="14038">MSKDMKKSSKNFMMGTVIGGVIGAFSALLFAPKSGKELRHDIETKSNEVAKKTTELTNEVAKKATDLSNDVRESSKELANYANEKKVQLTEHSKQVIEKVKDWKDTTEEEVAKEDTSEEVTAVENK</sequence>
<proteinExistence type="predicted"/>
<dbReference type="Pfam" id="PF12732">
    <property type="entry name" value="YtxH"/>
    <property type="match status" value="1"/>
</dbReference>
<dbReference type="InterPro" id="IPR024623">
    <property type="entry name" value="YtxH"/>
</dbReference>
<keyword evidence="2" id="KW-0472">Membrane</keyword>
<accession>A0A263BQU9</accession>
<dbReference type="Proteomes" id="UP000217083">
    <property type="component" value="Unassembled WGS sequence"/>
</dbReference>
<feature type="transmembrane region" description="Helical" evidence="2">
    <location>
        <begin position="12"/>
        <end position="31"/>
    </location>
</feature>
<comment type="caution">
    <text evidence="3">The sequence shown here is derived from an EMBL/GenBank/DDBJ whole genome shotgun (WGS) entry which is preliminary data.</text>
</comment>
<dbReference type="RefSeq" id="WP_094925941.1">
    <property type="nucleotide sequence ID" value="NZ_NPIA01000008.1"/>
</dbReference>
<evidence type="ECO:0000256" key="1">
    <source>
        <dbReference type="SAM" id="MobiDB-lite"/>
    </source>
</evidence>
<gene>
    <name evidence="3" type="ORF">CIB95_13275</name>
</gene>
<evidence type="ECO:0000313" key="4">
    <source>
        <dbReference type="Proteomes" id="UP000217083"/>
    </source>
</evidence>
<keyword evidence="2" id="KW-0812">Transmembrane</keyword>
<protein>
    <recommendedName>
        <fullName evidence="5">General stress protein</fullName>
    </recommendedName>
</protein>
<dbReference type="PANTHER" id="PTHR35792">
    <property type="entry name" value="GENERAL STRESS PROTEIN"/>
    <property type="match status" value="1"/>
</dbReference>